<feature type="transmembrane region" description="Helical" evidence="1">
    <location>
        <begin position="299"/>
        <end position="320"/>
    </location>
</feature>
<protein>
    <recommendedName>
        <fullName evidence="4">Glycosyltransferase RgtA/B/C/D-like domain-containing protein</fullName>
    </recommendedName>
</protein>
<evidence type="ECO:0000313" key="3">
    <source>
        <dbReference type="Proteomes" id="UP000177053"/>
    </source>
</evidence>
<comment type="caution">
    <text evidence="2">The sequence shown here is derived from an EMBL/GenBank/DDBJ whole genome shotgun (WGS) entry which is preliminary data.</text>
</comment>
<feature type="transmembrane region" description="Helical" evidence="1">
    <location>
        <begin position="249"/>
        <end position="266"/>
    </location>
</feature>
<feature type="transmembrane region" description="Helical" evidence="1">
    <location>
        <begin position="53"/>
        <end position="69"/>
    </location>
</feature>
<feature type="transmembrane region" description="Helical" evidence="1">
    <location>
        <begin position="23"/>
        <end position="46"/>
    </location>
</feature>
<evidence type="ECO:0008006" key="4">
    <source>
        <dbReference type="Google" id="ProtNLM"/>
    </source>
</evidence>
<dbReference type="Proteomes" id="UP000177053">
    <property type="component" value="Unassembled WGS sequence"/>
</dbReference>
<evidence type="ECO:0000256" key="1">
    <source>
        <dbReference type="SAM" id="Phobius"/>
    </source>
</evidence>
<feature type="transmembrane region" description="Helical" evidence="1">
    <location>
        <begin position="170"/>
        <end position="190"/>
    </location>
</feature>
<evidence type="ECO:0000313" key="2">
    <source>
        <dbReference type="EMBL" id="OGM10777.1"/>
    </source>
</evidence>
<proteinExistence type="predicted"/>
<feature type="transmembrane region" description="Helical" evidence="1">
    <location>
        <begin position="103"/>
        <end position="122"/>
    </location>
</feature>
<accession>A0A1F7X6X3</accession>
<dbReference type="EMBL" id="MGFS01000028">
    <property type="protein sequence ID" value="OGM10777.1"/>
    <property type="molecule type" value="Genomic_DNA"/>
</dbReference>
<feature type="transmembrane region" description="Helical" evidence="1">
    <location>
        <begin position="329"/>
        <end position="348"/>
    </location>
</feature>
<dbReference type="AlphaFoldDB" id="A0A1F7X6X3"/>
<keyword evidence="1" id="KW-0472">Membrane</keyword>
<name>A0A1F7X6X3_9BACT</name>
<keyword evidence="1" id="KW-1133">Transmembrane helix</keyword>
<feature type="transmembrane region" description="Helical" evidence="1">
    <location>
        <begin position="275"/>
        <end position="293"/>
    </location>
</feature>
<gene>
    <name evidence="2" type="ORF">A2Z22_02705</name>
</gene>
<feature type="transmembrane region" description="Helical" evidence="1">
    <location>
        <begin position="128"/>
        <end position="158"/>
    </location>
</feature>
<sequence length="350" mass="41482">MGKLYFVDQFESLQDLSIYNNHYYWPLGPFPAILLMPFVFISGLFGKFFYQRYLQYLLVIGVFYLASEIAKKIGFKKFDQILWALVFTFGSAFIGVAWMPRAWFFSQVITVFLLFLAILEFLGKKRYLVLGTIFGSILLTRLTASLGILFLILEIIIFTKKTLPEKGKNIFILLLPFLFSLLILLVYNHLRFGNFFEQGYNFQILKNDALTRKNLGLFSIKHLPTNLYYFFVKSPKLILKFPFIVNDMNGVNIFVTSPYFIYLFFLKNRYRLSKIIWITVMIIAIPIFLYYGIGIKQYGYRYSLDFLPFLFFLLMQNYYLSYKKISKQFGLLLFFSIFINVYLMLMLLNR</sequence>
<reference evidence="2 3" key="1">
    <citation type="journal article" date="2016" name="Nat. Commun.">
        <title>Thousands of microbial genomes shed light on interconnected biogeochemical processes in an aquifer system.</title>
        <authorList>
            <person name="Anantharaman K."/>
            <person name="Brown C.T."/>
            <person name="Hug L.A."/>
            <person name="Sharon I."/>
            <person name="Castelle C.J."/>
            <person name="Probst A.J."/>
            <person name="Thomas B.C."/>
            <person name="Singh A."/>
            <person name="Wilkins M.J."/>
            <person name="Karaoz U."/>
            <person name="Brodie E.L."/>
            <person name="Williams K.H."/>
            <person name="Hubbard S.S."/>
            <person name="Banfield J.F."/>
        </authorList>
    </citation>
    <scope>NUCLEOTIDE SEQUENCE [LARGE SCALE GENOMIC DNA]</scope>
</reference>
<organism evidence="2 3">
    <name type="scientific">Candidatus Woesebacteria bacterium RBG_16_34_12</name>
    <dbReference type="NCBI Taxonomy" id="1802480"/>
    <lineage>
        <taxon>Bacteria</taxon>
        <taxon>Candidatus Woeseibacteriota</taxon>
    </lineage>
</organism>
<keyword evidence="1" id="KW-0812">Transmembrane</keyword>
<feature type="transmembrane region" description="Helical" evidence="1">
    <location>
        <begin position="81"/>
        <end position="98"/>
    </location>
</feature>